<dbReference type="SUPFAM" id="SSF55048">
    <property type="entry name" value="Probable ACP-binding domain of malonyl-CoA ACP transacylase"/>
    <property type="match status" value="1"/>
</dbReference>
<dbReference type="InterPro" id="IPR036736">
    <property type="entry name" value="ACP-like_sf"/>
</dbReference>
<dbReference type="InterPro" id="IPR016036">
    <property type="entry name" value="Malonyl_transacylase_ACP-bd"/>
</dbReference>
<dbReference type="InterPro" id="IPR006162">
    <property type="entry name" value="Ppantetheine_attach_site"/>
</dbReference>
<dbReference type="Gene3D" id="3.40.366.10">
    <property type="entry name" value="Malonyl-Coenzyme A Acyl Carrier Protein, domain 2"/>
    <property type="match status" value="1"/>
</dbReference>
<keyword evidence="2" id="KW-0597">Phosphoprotein</keyword>
<dbReference type="PROSITE" id="PS00012">
    <property type="entry name" value="PHOSPHOPANTETHEINE"/>
    <property type="match status" value="1"/>
</dbReference>
<dbReference type="Pfam" id="PF00698">
    <property type="entry name" value="Acyl_transf_1"/>
    <property type="match status" value="1"/>
</dbReference>
<reference evidence="5 6" key="1">
    <citation type="submission" date="2020-08" db="EMBL/GenBank/DDBJ databases">
        <title>Genomic Encyclopedia of Type Strains, Phase III (KMG-III): the genomes of soil and plant-associated and newly described type strains.</title>
        <authorList>
            <person name="Whitman W."/>
        </authorList>
    </citation>
    <scope>NUCLEOTIDE SEQUENCE [LARGE SCALE GENOMIC DNA]</scope>
    <source>
        <strain evidence="5 6">CECT 8640</strain>
    </source>
</reference>
<dbReference type="Pfam" id="PF00550">
    <property type="entry name" value="PP-binding"/>
    <property type="match status" value="1"/>
</dbReference>
<dbReference type="Proteomes" id="UP000547510">
    <property type="component" value="Unassembled WGS sequence"/>
</dbReference>
<dbReference type="PANTHER" id="PTHR42681">
    <property type="entry name" value="MALONYL-COA-ACYL CARRIER PROTEIN TRANSACYLASE, MITOCHONDRIAL"/>
    <property type="match status" value="1"/>
</dbReference>
<dbReference type="InterPro" id="IPR001227">
    <property type="entry name" value="Ac_transferase_dom_sf"/>
</dbReference>
<evidence type="ECO:0000313" key="5">
    <source>
        <dbReference type="EMBL" id="MBB5957177.1"/>
    </source>
</evidence>
<dbReference type="InterPro" id="IPR009081">
    <property type="entry name" value="PP-bd_ACP"/>
</dbReference>
<comment type="caution">
    <text evidence="5">The sequence shown here is derived from an EMBL/GenBank/DDBJ whole genome shotgun (WGS) entry which is preliminary data.</text>
</comment>
<dbReference type="Gene3D" id="1.10.1200.10">
    <property type="entry name" value="ACP-like"/>
    <property type="match status" value="1"/>
</dbReference>
<evidence type="ECO:0000313" key="6">
    <source>
        <dbReference type="Proteomes" id="UP000547510"/>
    </source>
</evidence>
<dbReference type="AlphaFoldDB" id="A0A841CM57"/>
<proteinExistence type="predicted"/>
<dbReference type="InterPro" id="IPR016035">
    <property type="entry name" value="Acyl_Trfase/lysoPLipase"/>
</dbReference>
<dbReference type="SMART" id="SM00827">
    <property type="entry name" value="PKS_AT"/>
    <property type="match status" value="1"/>
</dbReference>
<name>A0A841CM57_9PSEU</name>
<feature type="domain" description="Carrier" evidence="4">
    <location>
        <begin position="366"/>
        <end position="446"/>
    </location>
</feature>
<gene>
    <name evidence="5" type="ORF">FHS29_003770</name>
</gene>
<dbReference type="RefSeq" id="WP_184692003.1">
    <property type="nucleotide sequence ID" value="NZ_JACHJN010000005.1"/>
</dbReference>
<organism evidence="5 6">
    <name type="scientific">Saccharothrix tamanrassetensis</name>
    <dbReference type="NCBI Taxonomy" id="1051531"/>
    <lineage>
        <taxon>Bacteria</taxon>
        <taxon>Bacillati</taxon>
        <taxon>Actinomycetota</taxon>
        <taxon>Actinomycetes</taxon>
        <taxon>Pseudonocardiales</taxon>
        <taxon>Pseudonocardiaceae</taxon>
        <taxon>Saccharothrix</taxon>
    </lineage>
</organism>
<keyword evidence="1" id="KW-0596">Phosphopantetheine</keyword>
<dbReference type="SUPFAM" id="SSF47336">
    <property type="entry name" value="ACP-like"/>
    <property type="match status" value="1"/>
</dbReference>
<evidence type="ECO:0000256" key="3">
    <source>
        <dbReference type="SAM" id="MobiDB-lite"/>
    </source>
</evidence>
<dbReference type="PANTHER" id="PTHR42681:SF6">
    <property type="entry name" value="BLL0263 PROTEIN"/>
    <property type="match status" value="1"/>
</dbReference>
<dbReference type="EMBL" id="JACHJN010000005">
    <property type="protein sequence ID" value="MBB5957177.1"/>
    <property type="molecule type" value="Genomic_DNA"/>
</dbReference>
<dbReference type="SUPFAM" id="SSF52151">
    <property type="entry name" value="FabD/lysophospholipase-like"/>
    <property type="match status" value="1"/>
</dbReference>
<evidence type="ECO:0000256" key="2">
    <source>
        <dbReference type="ARBA" id="ARBA00022553"/>
    </source>
</evidence>
<dbReference type="InterPro" id="IPR050858">
    <property type="entry name" value="Mal-CoA-ACP_Trans/PKS_FabD"/>
</dbReference>
<sequence>MSDRPVVLFPGLGAYSAGVLRQTRHSHEEVDRTFEEIDRTAALSGVPSVSAALFDGDPRPVRELLAEPAEVLQLAIFGVSLAVYRILTAQGMRPRLLVGHSFGEMAALVAAGAFTLADGVRLVCARTAALAPWEGRGGMAAIGTDEATAGHLVGVLGESDLVIGCLNAPRQTVVAGPLEDLDRAERVAAALDLLFARLHLPYASHHPSMRPAMADFVARTADIRRQPLRQAVYSPIHRRRYTDDDDLRQALAECLVRPVRFTETVRSLHAMGCTTFIESGALNALTKCVEQTVPAVRTFAPLTDPTQEETGLRAATLSASDGRSHPPGSEPRTSGDVVRPGGHAEAVPEAQVVGVAMPPARAGSAPDRSRVVAQLQQLYAQALEYPPELLTEDALLEAELGVDSLKQTALLAKVVGRFGLRVQAGDLRVWELPTLGRIADYVTATESTG</sequence>
<dbReference type="InterPro" id="IPR014043">
    <property type="entry name" value="Acyl_transferase_dom"/>
</dbReference>
<dbReference type="GO" id="GO:0004314">
    <property type="term" value="F:[acyl-carrier-protein] S-malonyltransferase activity"/>
    <property type="evidence" value="ECO:0007669"/>
    <property type="project" value="TreeGrafter"/>
</dbReference>
<feature type="region of interest" description="Disordered" evidence="3">
    <location>
        <begin position="316"/>
        <end position="343"/>
    </location>
</feature>
<keyword evidence="5" id="KW-0808">Transferase</keyword>
<dbReference type="GO" id="GO:0006633">
    <property type="term" value="P:fatty acid biosynthetic process"/>
    <property type="evidence" value="ECO:0007669"/>
    <property type="project" value="TreeGrafter"/>
</dbReference>
<evidence type="ECO:0000256" key="1">
    <source>
        <dbReference type="ARBA" id="ARBA00022450"/>
    </source>
</evidence>
<evidence type="ECO:0000259" key="4">
    <source>
        <dbReference type="PROSITE" id="PS50075"/>
    </source>
</evidence>
<keyword evidence="6" id="KW-1185">Reference proteome</keyword>
<dbReference type="PROSITE" id="PS50075">
    <property type="entry name" value="CARRIER"/>
    <property type="match status" value="1"/>
</dbReference>
<accession>A0A841CM57</accession>
<dbReference type="GO" id="GO:0005829">
    <property type="term" value="C:cytosol"/>
    <property type="evidence" value="ECO:0007669"/>
    <property type="project" value="TreeGrafter"/>
</dbReference>
<protein>
    <submittedName>
        <fullName evidence="5">Acyl transferase domain-containing protein</fullName>
    </submittedName>
</protein>